<accession>A0A5C3KAX6</accession>
<evidence type="ECO:0000313" key="2">
    <source>
        <dbReference type="Proteomes" id="UP000307440"/>
    </source>
</evidence>
<name>A0A5C3KAX6_COPMA</name>
<dbReference type="Proteomes" id="UP000307440">
    <property type="component" value="Unassembled WGS sequence"/>
</dbReference>
<evidence type="ECO:0000313" key="1">
    <source>
        <dbReference type="EMBL" id="TFK17239.1"/>
    </source>
</evidence>
<proteinExistence type="predicted"/>
<keyword evidence="2" id="KW-1185">Reference proteome</keyword>
<sequence length="276" mass="32055">MYVETWISKSQRKILRLLGGRYRARSRGDAPRQWECHAHSSWKRLEDKYIISLNANRDWSNTVESMATMEVREGEQYDCTPTVSNFVFGGGEVSASRVLVHWPSTREMAESMINMSKSEAGINFVVATWALRFLISGHTKILQDVLTHLWKELDLTPQQKKLWKNLMVVRVVELLLMCLFVSPVTLFSSKALWQDNRINLIQILKDGKDDWFKVMPNTQQLSNWIPLPRDERRDLMEGPSSLTLRRAFSTPPSSFRMAGHQSTLHWPTGKFNLETW</sequence>
<protein>
    <submittedName>
        <fullName evidence="1">Uncharacterized protein</fullName>
    </submittedName>
</protein>
<dbReference type="EMBL" id="ML210545">
    <property type="protein sequence ID" value="TFK17239.1"/>
    <property type="molecule type" value="Genomic_DNA"/>
</dbReference>
<dbReference type="AlphaFoldDB" id="A0A5C3KAX6"/>
<organism evidence="1 2">
    <name type="scientific">Coprinopsis marcescibilis</name>
    <name type="common">Agaric fungus</name>
    <name type="synonym">Psathyrella marcescibilis</name>
    <dbReference type="NCBI Taxonomy" id="230819"/>
    <lineage>
        <taxon>Eukaryota</taxon>
        <taxon>Fungi</taxon>
        <taxon>Dikarya</taxon>
        <taxon>Basidiomycota</taxon>
        <taxon>Agaricomycotina</taxon>
        <taxon>Agaricomycetes</taxon>
        <taxon>Agaricomycetidae</taxon>
        <taxon>Agaricales</taxon>
        <taxon>Agaricineae</taxon>
        <taxon>Psathyrellaceae</taxon>
        <taxon>Coprinopsis</taxon>
    </lineage>
</organism>
<reference evidence="1 2" key="1">
    <citation type="journal article" date="2019" name="Nat. Ecol. Evol.">
        <title>Megaphylogeny resolves global patterns of mushroom evolution.</title>
        <authorList>
            <person name="Varga T."/>
            <person name="Krizsan K."/>
            <person name="Foldi C."/>
            <person name="Dima B."/>
            <person name="Sanchez-Garcia M."/>
            <person name="Sanchez-Ramirez S."/>
            <person name="Szollosi G.J."/>
            <person name="Szarkandi J.G."/>
            <person name="Papp V."/>
            <person name="Albert L."/>
            <person name="Andreopoulos W."/>
            <person name="Angelini C."/>
            <person name="Antonin V."/>
            <person name="Barry K.W."/>
            <person name="Bougher N.L."/>
            <person name="Buchanan P."/>
            <person name="Buyck B."/>
            <person name="Bense V."/>
            <person name="Catcheside P."/>
            <person name="Chovatia M."/>
            <person name="Cooper J."/>
            <person name="Damon W."/>
            <person name="Desjardin D."/>
            <person name="Finy P."/>
            <person name="Geml J."/>
            <person name="Haridas S."/>
            <person name="Hughes K."/>
            <person name="Justo A."/>
            <person name="Karasinski D."/>
            <person name="Kautmanova I."/>
            <person name="Kiss B."/>
            <person name="Kocsube S."/>
            <person name="Kotiranta H."/>
            <person name="LaButti K.M."/>
            <person name="Lechner B.E."/>
            <person name="Liimatainen K."/>
            <person name="Lipzen A."/>
            <person name="Lukacs Z."/>
            <person name="Mihaltcheva S."/>
            <person name="Morgado L.N."/>
            <person name="Niskanen T."/>
            <person name="Noordeloos M.E."/>
            <person name="Ohm R.A."/>
            <person name="Ortiz-Santana B."/>
            <person name="Ovrebo C."/>
            <person name="Racz N."/>
            <person name="Riley R."/>
            <person name="Savchenko A."/>
            <person name="Shiryaev A."/>
            <person name="Soop K."/>
            <person name="Spirin V."/>
            <person name="Szebenyi C."/>
            <person name="Tomsovsky M."/>
            <person name="Tulloss R.E."/>
            <person name="Uehling J."/>
            <person name="Grigoriev I.V."/>
            <person name="Vagvolgyi C."/>
            <person name="Papp T."/>
            <person name="Martin F.M."/>
            <person name="Miettinen O."/>
            <person name="Hibbett D.S."/>
            <person name="Nagy L.G."/>
        </authorList>
    </citation>
    <scope>NUCLEOTIDE SEQUENCE [LARGE SCALE GENOMIC DNA]</scope>
    <source>
        <strain evidence="1 2">CBS 121175</strain>
    </source>
</reference>
<gene>
    <name evidence="1" type="ORF">FA15DRAFT_661589</name>
</gene>